<dbReference type="GO" id="GO:0006260">
    <property type="term" value="P:DNA replication"/>
    <property type="evidence" value="ECO:0007669"/>
    <property type="project" value="UniProtKB-KW"/>
</dbReference>
<dbReference type="Gene3D" id="3.40.50.300">
    <property type="entry name" value="P-loop containing nucleotide triphosphate hydrolases"/>
    <property type="match status" value="1"/>
</dbReference>
<dbReference type="PANTHER" id="PTHR10763">
    <property type="entry name" value="CELL DIVISION CONTROL PROTEIN 6-RELATED"/>
    <property type="match status" value="1"/>
</dbReference>
<keyword evidence="1" id="KW-0235">DNA replication</keyword>
<dbReference type="OrthoDB" id="270161at2157"/>
<name>A0A346PN88_9EURY</name>
<dbReference type="InterPro" id="IPR027417">
    <property type="entry name" value="P-loop_NTPase"/>
</dbReference>
<gene>
    <name evidence="3" type="ORF">AArcMg_0965</name>
</gene>
<reference evidence="4" key="1">
    <citation type="submission" date="2018-02" db="EMBL/GenBank/DDBJ databases">
        <title>Phenotypic and genomic properties of facultatively anaerobic sulfur-reducing natronoarchaea from hypersaline soda lakes.</title>
        <authorList>
            <person name="Sorokin D.Y."/>
            <person name="Kublanov I.V."/>
            <person name="Roman P."/>
            <person name="Sinninghe Damste J.S."/>
            <person name="Golyshin P.N."/>
            <person name="Rojo D."/>
            <person name="Ciordia S."/>
            <person name="Mena M.D.C."/>
            <person name="Ferrer M."/>
            <person name="Messina E."/>
            <person name="Smedile F."/>
            <person name="La Spada G."/>
            <person name="La Cono V."/>
            <person name="Yakimov M.M."/>
        </authorList>
    </citation>
    <scope>NUCLEOTIDE SEQUENCE [LARGE SCALE GENOMIC DNA]</scope>
    <source>
        <strain evidence="4">AArc-Mg</strain>
    </source>
</reference>
<dbReference type="EMBL" id="CP027033">
    <property type="protein sequence ID" value="AXR80983.1"/>
    <property type="molecule type" value="Genomic_DNA"/>
</dbReference>
<dbReference type="Pfam" id="PF13191">
    <property type="entry name" value="AAA_16"/>
    <property type="match status" value="1"/>
</dbReference>
<dbReference type="KEGG" id="nag:AArcMg_0965"/>
<accession>A0A346PN88</accession>
<feature type="domain" description="AAA+ ATPase" evidence="2">
    <location>
        <begin position="38"/>
        <end position="180"/>
    </location>
</feature>
<sequence length="358" mass="41122">MIKNRWVFEDKYETQILHRHDELQSLSRSLGRTEHGLSANDVLIHGPSGVGKTASARYMLRNLRQQWGLEWSLIECSDQTCNGILHEAITRHRNRTVVHRNQPRADLLEALDDVVSGPYVLMLDEADVIPDLGVLRDLYSIDGISVIAITHSDTEWLSRVDRNIQPRFHGDSQVPFQKYHVDELVDILEPRVEHGLIGRPIDVAQLEWIADETGGVARWAIKSVLAAAEIADERHHDTILDKDIEDSFDRAMQMIRKDNLRSLPVPYLRLYELVRAIGPVDGSEMRAAYDEHQEMIFEGRDRDPVTWRRAWDYLAKMADYDLLEMPGETNSKVYEVIDPELEAPVDFEIDRAVVGDCR</sequence>
<evidence type="ECO:0000313" key="3">
    <source>
        <dbReference type="EMBL" id="AXR80983.1"/>
    </source>
</evidence>
<protein>
    <submittedName>
        <fullName evidence="3">Cdc6-related protein, AAA superfamily ATPase</fullName>
    </submittedName>
</protein>
<dbReference type="InterPro" id="IPR041664">
    <property type="entry name" value="AAA_16"/>
</dbReference>
<keyword evidence="4" id="KW-1185">Reference proteome</keyword>
<dbReference type="InterPro" id="IPR003593">
    <property type="entry name" value="AAA+_ATPase"/>
</dbReference>
<dbReference type="Gene3D" id="1.10.8.60">
    <property type="match status" value="1"/>
</dbReference>
<dbReference type="RefSeq" id="WP_117367752.1">
    <property type="nucleotide sequence ID" value="NZ_CP027033.1"/>
</dbReference>
<dbReference type="GeneID" id="37641461"/>
<evidence type="ECO:0000313" key="4">
    <source>
        <dbReference type="Proteomes" id="UP000258613"/>
    </source>
</evidence>
<proteinExistence type="predicted"/>
<evidence type="ECO:0000256" key="1">
    <source>
        <dbReference type="ARBA" id="ARBA00022705"/>
    </source>
</evidence>
<dbReference type="Proteomes" id="UP000258613">
    <property type="component" value="Chromosome"/>
</dbReference>
<dbReference type="InterPro" id="IPR050311">
    <property type="entry name" value="ORC1/CDC6"/>
</dbReference>
<dbReference type="AlphaFoldDB" id="A0A346PN88"/>
<dbReference type="SUPFAM" id="SSF52540">
    <property type="entry name" value="P-loop containing nucleoside triphosphate hydrolases"/>
    <property type="match status" value="1"/>
</dbReference>
<dbReference type="PANTHER" id="PTHR10763:SF26">
    <property type="entry name" value="CELL DIVISION CONTROL PROTEIN 6 HOMOLOG"/>
    <property type="match status" value="1"/>
</dbReference>
<organism evidence="3 4">
    <name type="scientific">Natrarchaeobaculum sulfurireducens</name>
    <dbReference type="NCBI Taxonomy" id="2044521"/>
    <lineage>
        <taxon>Archaea</taxon>
        <taxon>Methanobacteriati</taxon>
        <taxon>Methanobacteriota</taxon>
        <taxon>Stenosarchaea group</taxon>
        <taxon>Halobacteria</taxon>
        <taxon>Halobacteriales</taxon>
        <taxon>Natrialbaceae</taxon>
        <taxon>Natrarchaeobaculum</taxon>
    </lineage>
</organism>
<dbReference type="SMART" id="SM00382">
    <property type="entry name" value="AAA"/>
    <property type="match status" value="1"/>
</dbReference>
<evidence type="ECO:0000259" key="2">
    <source>
        <dbReference type="SMART" id="SM00382"/>
    </source>
</evidence>